<dbReference type="PANTHER" id="PTHR30486">
    <property type="entry name" value="TWITCHING MOTILITY PROTEIN PILT"/>
    <property type="match status" value="1"/>
</dbReference>
<dbReference type="GO" id="GO:0005524">
    <property type="term" value="F:ATP binding"/>
    <property type="evidence" value="ECO:0007669"/>
    <property type="project" value="InterPro"/>
</dbReference>
<evidence type="ECO:0000256" key="1">
    <source>
        <dbReference type="ARBA" id="ARBA00006611"/>
    </source>
</evidence>
<dbReference type="InterPro" id="IPR050921">
    <property type="entry name" value="T4SS_GSP_E_ATPase"/>
</dbReference>
<name>A0A1G1KW85_9BACT</name>
<dbReference type="Proteomes" id="UP000178187">
    <property type="component" value="Unassembled WGS sequence"/>
</dbReference>
<comment type="caution">
    <text evidence="3">The sequence shown here is derived from an EMBL/GenBank/DDBJ whole genome shotgun (WGS) entry which is preliminary data.</text>
</comment>
<accession>A0A1G1KW85</accession>
<feature type="domain" description="Bacterial type II secretion system protein E" evidence="2">
    <location>
        <begin position="198"/>
        <end position="212"/>
    </location>
</feature>
<dbReference type="Gene3D" id="3.40.50.300">
    <property type="entry name" value="P-loop containing nucleotide triphosphate hydrolases"/>
    <property type="match status" value="1"/>
</dbReference>
<protein>
    <recommendedName>
        <fullName evidence="2">Bacterial type II secretion system protein E domain-containing protein</fullName>
    </recommendedName>
</protein>
<evidence type="ECO:0000259" key="2">
    <source>
        <dbReference type="PROSITE" id="PS00662"/>
    </source>
</evidence>
<comment type="similarity">
    <text evidence="1">Belongs to the GSP E family.</text>
</comment>
<dbReference type="Pfam" id="PF00437">
    <property type="entry name" value="T2SSE"/>
    <property type="match status" value="1"/>
</dbReference>
<dbReference type="PROSITE" id="PS00662">
    <property type="entry name" value="T2SP_E"/>
    <property type="match status" value="1"/>
</dbReference>
<reference evidence="3 4" key="1">
    <citation type="journal article" date="2016" name="Nat. Commun.">
        <title>Thousands of microbial genomes shed light on interconnected biogeochemical processes in an aquifer system.</title>
        <authorList>
            <person name="Anantharaman K."/>
            <person name="Brown C.T."/>
            <person name="Hug L.A."/>
            <person name="Sharon I."/>
            <person name="Castelle C.J."/>
            <person name="Probst A.J."/>
            <person name="Thomas B.C."/>
            <person name="Singh A."/>
            <person name="Wilkins M.J."/>
            <person name="Karaoz U."/>
            <person name="Brodie E.L."/>
            <person name="Williams K.H."/>
            <person name="Hubbard S.S."/>
            <person name="Banfield J.F."/>
        </authorList>
    </citation>
    <scope>NUCLEOTIDE SEQUENCE [LARGE SCALE GENOMIC DNA]</scope>
</reference>
<evidence type="ECO:0000313" key="4">
    <source>
        <dbReference type="Proteomes" id="UP000178187"/>
    </source>
</evidence>
<gene>
    <name evidence="3" type="ORF">A3G33_02530</name>
</gene>
<dbReference type="AlphaFoldDB" id="A0A1G1KW85"/>
<proteinExistence type="inferred from homology"/>
<organism evidence="3 4">
    <name type="scientific">Candidatus Danuiimicrobium aquiferis</name>
    <dbReference type="NCBI Taxonomy" id="1801832"/>
    <lineage>
        <taxon>Bacteria</taxon>
        <taxon>Pseudomonadati</taxon>
        <taxon>Candidatus Omnitrophota</taxon>
        <taxon>Candidatus Danuiimicrobium</taxon>
    </lineage>
</organism>
<dbReference type="NCBIfam" id="TIGR01420">
    <property type="entry name" value="pilT_fam"/>
    <property type="match status" value="1"/>
</dbReference>
<dbReference type="EMBL" id="MHFR01000044">
    <property type="protein sequence ID" value="OGW97140.1"/>
    <property type="molecule type" value="Genomic_DNA"/>
</dbReference>
<dbReference type="SUPFAM" id="SSF52540">
    <property type="entry name" value="P-loop containing nucleoside triphosphate hydrolases"/>
    <property type="match status" value="1"/>
</dbReference>
<dbReference type="GO" id="GO:0016887">
    <property type="term" value="F:ATP hydrolysis activity"/>
    <property type="evidence" value="ECO:0007669"/>
    <property type="project" value="InterPro"/>
</dbReference>
<dbReference type="InterPro" id="IPR001482">
    <property type="entry name" value="T2SS/T4SS_dom"/>
</dbReference>
<dbReference type="InterPro" id="IPR006321">
    <property type="entry name" value="PilT/PilU"/>
</dbReference>
<dbReference type="InterPro" id="IPR027417">
    <property type="entry name" value="P-loop_NTPase"/>
</dbReference>
<dbReference type="Gene3D" id="3.30.450.90">
    <property type="match status" value="1"/>
</dbReference>
<dbReference type="PANTHER" id="PTHR30486:SF12">
    <property type="entry name" value="TYPE IV PILUS ATPASE PILU"/>
    <property type="match status" value="1"/>
</dbReference>
<evidence type="ECO:0000313" key="3">
    <source>
        <dbReference type="EMBL" id="OGW97140.1"/>
    </source>
</evidence>
<sequence>MHVPEYLIKCLEKLLEMQGQDCFLKVGSQPRVRVGNVVEALPFEPTSEKDTAQVVKEVLNEIQKELLLKNQSVDFAFSMPGTEQRFRGNLFLQQGTYSIVIRRLWKHIPSFEELHIPPVVKKVALERAGIILIAGTVGTGKTTTINAMLDYMNENVHRHIITIEDPVEYLHQDKKCIVNQREIGQDASDFNSALKYVVRQSPDVIMIGEMRDAETFNFALAASEVGRLVISTIHAKNVTQIFERILGFFPPEQRDAALNHLCFHITCFIAQKLLMAKDGKTLLPAFEILLGTEIIRELVRDREFEKINQALRNAMHEGMQTMDQAVFKLWESGAITKEEALGASEKPQELEKLIKGIHIDGYQAKILGSS</sequence>